<name>I2B9K1_SHIBC</name>
<evidence type="ECO:0000313" key="4">
    <source>
        <dbReference type="Proteomes" id="UP000001955"/>
    </source>
</evidence>
<feature type="chain" id="PRO_5003655185" description="Uncharacterized protein YicS" evidence="2">
    <location>
        <begin position="21"/>
        <end position="96"/>
    </location>
</feature>
<dbReference type="NCBIfam" id="NF041639">
    <property type="entry name" value="YicS_fam"/>
    <property type="match status" value="1"/>
</dbReference>
<dbReference type="STRING" id="630626.EBL_c21140"/>
<keyword evidence="4" id="KW-1185">Reference proteome</keyword>
<dbReference type="Proteomes" id="UP000001955">
    <property type="component" value="Chromosome"/>
</dbReference>
<proteinExistence type="predicted"/>
<reference evidence="3 4" key="1">
    <citation type="journal article" date="2012" name="J. Bacteriol.">
        <title>Complete genome sequence of the B12-producing Shimwellia blattae strain DSM 4481, isolated from a cockroach.</title>
        <authorList>
            <person name="Brzuszkiewicz E."/>
            <person name="Waschkowitz T."/>
            <person name="Wiezer A."/>
            <person name="Daniel R."/>
        </authorList>
    </citation>
    <scope>NUCLEOTIDE SEQUENCE [LARGE SCALE GENOMIC DNA]</scope>
    <source>
        <strain evidence="4">ATCC 29907 / DSM 4481 / JCM 1650 / NBRC 105725 / CDC 9005-74</strain>
    </source>
</reference>
<dbReference type="InterPro" id="IPR048144">
    <property type="entry name" value="YicS_fam"/>
</dbReference>
<gene>
    <name evidence="3" type="ordered locus">EBL_c21140</name>
</gene>
<dbReference type="KEGG" id="ebt:EBL_c21140"/>
<dbReference type="RefSeq" id="WP_002443592.1">
    <property type="nucleotide sequence ID" value="NC_017910.1"/>
</dbReference>
<accession>I2B9K1</accession>
<feature type="signal peptide" evidence="2">
    <location>
        <begin position="1"/>
        <end position="20"/>
    </location>
</feature>
<keyword evidence="2" id="KW-0732">Signal</keyword>
<dbReference type="HOGENOM" id="CLU_159877_1_0_6"/>
<evidence type="ECO:0000256" key="1">
    <source>
        <dbReference type="ARBA" id="ARBA00035681"/>
    </source>
</evidence>
<accession>K6UV08</accession>
<dbReference type="AlphaFoldDB" id="I2B9K1"/>
<sequence length="96" mass="10587">MQRIALIVLSSLALSGPALASSPWEGMKFMLDKSVLTADIRAHCKTPSTISDETLVQRVLGNPQNKSLVQSAADYRDKNDLTRYNQTLAKIRCPIN</sequence>
<protein>
    <recommendedName>
        <fullName evidence="1">Uncharacterized protein YicS</fullName>
    </recommendedName>
</protein>
<dbReference type="EMBL" id="CP001560">
    <property type="protein sequence ID" value="AFJ47205.1"/>
    <property type="molecule type" value="Genomic_DNA"/>
</dbReference>
<organism evidence="3 4">
    <name type="scientific">Shimwellia blattae (strain ATCC 29907 / DSM 4481 / JCM 1650 / NBRC 105725 / CDC 9005-74)</name>
    <name type="common">Escherichia blattae</name>
    <dbReference type="NCBI Taxonomy" id="630626"/>
    <lineage>
        <taxon>Bacteria</taxon>
        <taxon>Pseudomonadati</taxon>
        <taxon>Pseudomonadota</taxon>
        <taxon>Gammaproteobacteria</taxon>
        <taxon>Enterobacterales</taxon>
        <taxon>Enterobacteriaceae</taxon>
        <taxon>Shimwellia</taxon>
    </lineage>
</organism>
<evidence type="ECO:0000256" key="2">
    <source>
        <dbReference type="SAM" id="SignalP"/>
    </source>
</evidence>
<evidence type="ECO:0000313" key="3">
    <source>
        <dbReference type="EMBL" id="AFJ47205.1"/>
    </source>
</evidence>